<dbReference type="EMBL" id="MRCA01000005">
    <property type="protein sequence ID" value="OKH13876.1"/>
    <property type="molecule type" value="Genomic_DNA"/>
</dbReference>
<sequence>MSLEQVNAFYELLNSDQVLYEQYYNKCSNKGVFGVWNWDKSKIVDFAASIGYNFTETELDLAWFGGDISLCVGFTQ</sequence>
<dbReference type="Proteomes" id="UP000186391">
    <property type="component" value="Unassembled WGS sequence"/>
</dbReference>
<dbReference type="AlphaFoldDB" id="A0A1U7GZ85"/>
<dbReference type="OrthoDB" id="516421at2"/>
<dbReference type="Pfam" id="PF07862">
    <property type="entry name" value="Nif11"/>
    <property type="match status" value="1"/>
</dbReference>
<name>A0A1U7GZ85_9CYAN</name>
<keyword evidence="3" id="KW-1185">Reference proteome</keyword>
<reference evidence="2 3" key="1">
    <citation type="submission" date="2016-11" db="EMBL/GenBank/DDBJ databases">
        <title>Draft Genome Sequences of Nine Cyanobacterial Strains from Diverse Habitats.</title>
        <authorList>
            <person name="Zhu T."/>
            <person name="Hou S."/>
            <person name="Lu X."/>
            <person name="Hess W.R."/>
        </authorList>
    </citation>
    <scope>NUCLEOTIDE SEQUENCE [LARGE SCALE GENOMIC DNA]</scope>
    <source>
        <strain evidence="2 3">NIES-592</strain>
    </source>
</reference>
<evidence type="ECO:0000313" key="3">
    <source>
        <dbReference type="Proteomes" id="UP000186391"/>
    </source>
</evidence>
<organism evidence="2 3">
    <name type="scientific">Fischerella major NIES-592</name>
    <dbReference type="NCBI Taxonomy" id="210994"/>
    <lineage>
        <taxon>Bacteria</taxon>
        <taxon>Bacillati</taxon>
        <taxon>Cyanobacteriota</taxon>
        <taxon>Cyanophyceae</taxon>
        <taxon>Nostocales</taxon>
        <taxon>Hapalosiphonaceae</taxon>
        <taxon>Fischerella</taxon>
    </lineage>
</organism>
<dbReference type="RefSeq" id="WP_073555760.1">
    <property type="nucleotide sequence ID" value="NZ_MRCA01000005.1"/>
</dbReference>
<evidence type="ECO:0000259" key="1">
    <source>
        <dbReference type="Pfam" id="PF07862"/>
    </source>
</evidence>
<dbReference type="InterPro" id="IPR012903">
    <property type="entry name" value="Nif11"/>
</dbReference>
<protein>
    <recommendedName>
        <fullName evidence="1">Nif11 domain-containing protein</fullName>
    </recommendedName>
</protein>
<proteinExistence type="predicted"/>
<gene>
    <name evidence="2" type="ORF">NIES592_11080</name>
</gene>
<feature type="domain" description="Nif11" evidence="1">
    <location>
        <begin position="1"/>
        <end position="59"/>
    </location>
</feature>
<comment type="caution">
    <text evidence="2">The sequence shown here is derived from an EMBL/GenBank/DDBJ whole genome shotgun (WGS) entry which is preliminary data.</text>
</comment>
<accession>A0A1U7GZ85</accession>
<evidence type="ECO:0000313" key="2">
    <source>
        <dbReference type="EMBL" id="OKH13876.1"/>
    </source>
</evidence>